<feature type="non-terminal residue" evidence="1">
    <location>
        <position position="1"/>
    </location>
</feature>
<comment type="caution">
    <text evidence="1">The sequence shown here is derived from an EMBL/GenBank/DDBJ whole genome shotgun (WGS) entry which is preliminary data.</text>
</comment>
<keyword evidence="2" id="KW-1185">Reference proteome</keyword>
<dbReference type="EMBL" id="JAHRHJ020000003">
    <property type="protein sequence ID" value="KAH9322574.1"/>
    <property type="molecule type" value="Genomic_DNA"/>
</dbReference>
<dbReference type="Proteomes" id="UP000824469">
    <property type="component" value="Unassembled WGS sequence"/>
</dbReference>
<evidence type="ECO:0000313" key="2">
    <source>
        <dbReference type="Proteomes" id="UP000824469"/>
    </source>
</evidence>
<name>A0AA38GIU2_TAXCH</name>
<accession>A0AA38GIU2</accession>
<protein>
    <submittedName>
        <fullName evidence="1">Uncharacterized protein</fullName>
    </submittedName>
</protein>
<gene>
    <name evidence="1" type="ORF">KI387_017213</name>
</gene>
<organism evidence="1 2">
    <name type="scientific">Taxus chinensis</name>
    <name type="common">Chinese yew</name>
    <name type="synonym">Taxus wallichiana var. chinensis</name>
    <dbReference type="NCBI Taxonomy" id="29808"/>
    <lineage>
        <taxon>Eukaryota</taxon>
        <taxon>Viridiplantae</taxon>
        <taxon>Streptophyta</taxon>
        <taxon>Embryophyta</taxon>
        <taxon>Tracheophyta</taxon>
        <taxon>Spermatophyta</taxon>
        <taxon>Pinopsida</taxon>
        <taxon>Pinidae</taxon>
        <taxon>Conifers II</taxon>
        <taxon>Cupressales</taxon>
        <taxon>Taxaceae</taxon>
        <taxon>Taxus</taxon>
    </lineage>
</organism>
<evidence type="ECO:0000313" key="1">
    <source>
        <dbReference type="EMBL" id="KAH9322574.1"/>
    </source>
</evidence>
<proteinExistence type="predicted"/>
<reference evidence="1 2" key="1">
    <citation type="journal article" date="2021" name="Nat. Plants">
        <title>The Taxus genome provides insights into paclitaxel biosynthesis.</title>
        <authorList>
            <person name="Xiong X."/>
            <person name="Gou J."/>
            <person name="Liao Q."/>
            <person name="Li Y."/>
            <person name="Zhou Q."/>
            <person name="Bi G."/>
            <person name="Li C."/>
            <person name="Du R."/>
            <person name="Wang X."/>
            <person name="Sun T."/>
            <person name="Guo L."/>
            <person name="Liang H."/>
            <person name="Lu P."/>
            <person name="Wu Y."/>
            <person name="Zhang Z."/>
            <person name="Ro D.K."/>
            <person name="Shang Y."/>
            <person name="Huang S."/>
            <person name="Yan J."/>
        </authorList>
    </citation>
    <scope>NUCLEOTIDE SEQUENCE [LARGE SCALE GENOMIC DNA]</scope>
    <source>
        <strain evidence="1">Ta-2019</strain>
    </source>
</reference>
<sequence length="254" mass="28407">NTALLEGSLLVVHKTGVFDKKSSALPYSAAQNPSQNHNSLLYSAAIAQKPSQNHNPLLCPTATDHKLPQNHNSLLYPTAVTQEPAQNHNSLLCPYATKKSTQNHNSLLYSATQKPAAFCDDNHNYIPYLTSLKPIVDSGSSQFPNHTTVQVLEQNNNASPFTVQKPMENKGVFIPKEEVDNSKPMFHFTNGSLQWETLANRKSHNQMEEKMKKQNTLDETPDIESQTIEAIIMPWVILMAWMPLTHNFFTGVDI</sequence>
<dbReference type="AlphaFoldDB" id="A0AA38GIU2"/>